<dbReference type="InterPro" id="IPR046492">
    <property type="entry name" value="DUF6585"/>
</dbReference>
<feature type="transmembrane region" description="Helical" evidence="1">
    <location>
        <begin position="54"/>
        <end position="74"/>
    </location>
</feature>
<dbReference type="RefSeq" id="WP_097113386.1">
    <property type="nucleotide sequence ID" value="NZ_CP083931.1"/>
</dbReference>
<keyword evidence="1" id="KW-0472">Membrane</keyword>
<reference evidence="2 3" key="1">
    <citation type="submission" date="2017-09" db="EMBL/GenBank/DDBJ databases">
        <authorList>
            <person name="Ehlers B."/>
            <person name="Leendertz F.H."/>
        </authorList>
    </citation>
    <scope>NUCLEOTIDE SEQUENCE [LARGE SCALE GENOMIC DNA]</scope>
    <source>
        <strain evidence="2 3">DSM 16848</strain>
    </source>
</reference>
<dbReference type="EMBL" id="OCNF01000002">
    <property type="protein sequence ID" value="SOD65496.1"/>
    <property type="molecule type" value="Genomic_DNA"/>
</dbReference>
<dbReference type="AlphaFoldDB" id="A0A286E3L7"/>
<organism evidence="2 3">
    <name type="scientific">Alysiella filiformis DSM 16848</name>
    <dbReference type="NCBI Taxonomy" id="1120981"/>
    <lineage>
        <taxon>Bacteria</taxon>
        <taxon>Pseudomonadati</taxon>
        <taxon>Pseudomonadota</taxon>
        <taxon>Betaproteobacteria</taxon>
        <taxon>Neisseriales</taxon>
        <taxon>Neisseriaceae</taxon>
        <taxon>Alysiella</taxon>
    </lineage>
</organism>
<evidence type="ECO:0000313" key="2">
    <source>
        <dbReference type="EMBL" id="SOD65496.1"/>
    </source>
</evidence>
<feature type="transmembrane region" description="Helical" evidence="1">
    <location>
        <begin position="86"/>
        <end position="104"/>
    </location>
</feature>
<keyword evidence="3" id="KW-1185">Reference proteome</keyword>
<evidence type="ECO:0000313" key="3">
    <source>
        <dbReference type="Proteomes" id="UP000219669"/>
    </source>
</evidence>
<evidence type="ECO:0000256" key="1">
    <source>
        <dbReference type="SAM" id="Phobius"/>
    </source>
</evidence>
<dbReference type="Proteomes" id="UP000219669">
    <property type="component" value="Unassembled WGS sequence"/>
</dbReference>
<dbReference type="OrthoDB" id="8613298at2"/>
<name>A0A286E3L7_9NEIS</name>
<gene>
    <name evidence="2" type="ORF">SAMN02746062_00311</name>
</gene>
<keyword evidence="1" id="KW-0812">Transmembrane</keyword>
<proteinExistence type="predicted"/>
<sequence>MISAQILESLGEKRFEIPKSKWRLAFWSALIVLAALGLYLLAQKRSLTVNELLLLAWLAVAQILFIVEYFRSRIDVYSNGIVRRRLFGQAYVFVFNPYMQVFVMRRSLGLWHWRVGRQTSVRLRDEMHEYRLPFSFSRNEEVVAEIENYLFRESMHMLNQLYDSGETLDFGAVQLNRNHIAVSGKYLLRNEFGKIDVRRGHLRIYGKNEKGKIKLLAFSKTPLHQIANFRLLCRFVEFNDVDVQAYAYRVYGMPFLIK</sequence>
<feature type="transmembrane region" description="Helical" evidence="1">
    <location>
        <begin position="24"/>
        <end position="42"/>
    </location>
</feature>
<dbReference type="Pfam" id="PF20226">
    <property type="entry name" value="DUF6585"/>
    <property type="match status" value="1"/>
</dbReference>
<protein>
    <submittedName>
        <fullName evidence="2">Uncharacterized protein</fullName>
    </submittedName>
</protein>
<keyword evidence="1" id="KW-1133">Transmembrane helix</keyword>
<accession>A0A286E3L7</accession>